<dbReference type="GO" id="GO:0008198">
    <property type="term" value="F:ferrous iron binding"/>
    <property type="evidence" value="ECO:0007669"/>
    <property type="project" value="TreeGrafter"/>
</dbReference>
<dbReference type="InterPro" id="IPR005123">
    <property type="entry name" value="Oxoglu/Fe-dep_dioxygenase_dom"/>
</dbReference>
<dbReference type="GO" id="GO:0035516">
    <property type="term" value="F:broad specificity oxidative DNA demethylase activity"/>
    <property type="evidence" value="ECO:0007669"/>
    <property type="project" value="TreeGrafter"/>
</dbReference>
<dbReference type="SUPFAM" id="SSF51197">
    <property type="entry name" value="Clavaminate synthase-like"/>
    <property type="match status" value="1"/>
</dbReference>
<dbReference type="Gene3D" id="2.60.120.590">
    <property type="entry name" value="Alpha-ketoglutarate-dependent dioxygenase AlkB-like"/>
    <property type="match status" value="1"/>
</dbReference>
<name>A0AAE0DMQ8_9LECA</name>
<feature type="binding site" evidence="1">
    <location>
        <position position="431"/>
    </location>
    <ligand>
        <name>2-oxoglutarate</name>
        <dbReference type="ChEBI" id="CHEBI:16810"/>
    </ligand>
</feature>
<organism evidence="4 5">
    <name type="scientific">Lepraria neglecta</name>
    <dbReference type="NCBI Taxonomy" id="209136"/>
    <lineage>
        <taxon>Eukaryota</taxon>
        <taxon>Fungi</taxon>
        <taxon>Dikarya</taxon>
        <taxon>Ascomycota</taxon>
        <taxon>Pezizomycotina</taxon>
        <taxon>Lecanoromycetes</taxon>
        <taxon>OSLEUM clade</taxon>
        <taxon>Lecanoromycetidae</taxon>
        <taxon>Lecanorales</taxon>
        <taxon>Lecanorineae</taxon>
        <taxon>Stereocaulaceae</taxon>
        <taxon>Lepraria</taxon>
    </lineage>
</organism>
<feature type="region of interest" description="Disordered" evidence="2">
    <location>
        <begin position="157"/>
        <end position="176"/>
    </location>
</feature>
<keyword evidence="5" id="KW-1185">Reference proteome</keyword>
<dbReference type="PROSITE" id="PS51471">
    <property type="entry name" value="FE2OG_OXY"/>
    <property type="match status" value="1"/>
</dbReference>
<gene>
    <name evidence="4" type="ORF">OEA41_006077</name>
</gene>
<feature type="binding site" evidence="1">
    <location>
        <position position="350"/>
    </location>
    <ligand>
        <name>substrate</name>
    </ligand>
</feature>
<feature type="binding site" evidence="1">
    <location>
        <position position="435"/>
    </location>
    <ligand>
        <name>2-oxoglutarate</name>
        <dbReference type="ChEBI" id="CHEBI:16810"/>
    </ligand>
</feature>
<feature type="binding site" evidence="1">
    <location>
        <position position="437"/>
    </location>
    <ligand>
        <name>2-oxoglutarate</name>
        <dbReference type="ChEBI" id="CHEBI:16810"/>
    </ligand>
</feature>
<feature type="domain" description="Fe2OG dioxygenase" evidence="3">
    <location>
        <begin position="328"/>
        <end position="440"/>
    </location>
</feature>
<comment type="caution">
    <text evidence="4">The sequence shown here is derived from an EMBL/GenBank/DDBJ whole genome shotgun (WGS) entry which is preliminary data.</text>
</comment>
<dbReference type="PANTHER" id="PTHR31573:SF1">
    <property type="entry name" value="DNA OXIDATIVE DEMETHYLASE ALKBH2"/>
    <property type="match status" value="1"/>
</dbReference>
<evidence type="ECO:0000256" key="2">
    <source>
        <dbReference type="SAM" id="MobiDB-lite"/>
    </source>
</evidence>
<dbReference type="Proteomes" id="UP001276659">
    <property type="component" value="Unassembled WGS sequence"/>
</dbReference>
<dbReference type="GO" id="GO:0006307">
    <property type="term" value="P:DNA alkylation repair"/>
    <property type="evidence" value="ECO:0007669"/>
    <property type="project" value="TreeGrafter"/>
</dbReference>
<dbReference type="EMBL" id="JASNWA010000007">
    <property type="protein sequence ID" value="KAK3172753.1"/>
    <property type="molecule type" value="Genomic_DNA"/>
</dbReference>
<feature type="binding site" evidence="1">
    <location>
        <position position="347"/>
    </location>
    <ligand>
        <name>2-oxoglutarate</name>
        <dbReference type="ChEBI" id="CHEBI:16810"/>
    </ligand>
</feature>
<feature type="binding site" evidence="1">
    <location>
        <position position="417"/>
    </location>
    <ligand>
        <name>2-oxoglutarate</name>
        <dbReference type="ChEBI" id="CHEBI:16810"/>
    </ligand>
</feature>
<evidence type="ECO:0000259" key="3">
    <source>
        <dbReference type="PROSITE" id="PS51471"/>
    </source>
</evidence>
<proteinExistence type="predicted"/>
<evidence type="ECO:0000313" key="4">
    <source>
        <dbReference type="EMBL" id="KAK3172753.1"/>
    </source>
</evidence>
<dbReference type="InterPro" id="IPR037151">
    <property type="entry name" value="AlkB-like_sf"/>
</dbReference>
<dbReference type="PANTHER" id="PTHR31573">
    <property type="entry name" value="ALPHA-KETOGLUTARATE-DEPENDENT DIOXYGENASE ALKB HOMOLOG 2"/>
    <property type="match status" value="1"/>
</dbReference>
<protein>
    <recommendedName>
        <fullName evidence="3">Fe2OG dioxygenase domain-containing protein</fullName>
    </recommendedName>
</protein>
<feature type="binding site" evidence="1">
    <location>
        <position position="335"/>
    </location>
    <ligand>
        <name>2-oxoglutarate</name>
        <dbReference type="ChEBI" id="CHEBI:16810"/>
    </ligand>
</feature>
<evidence type="ECO:0000313" key="5">
    <source>
        <dbReference type="Proteomes" id="UP001276659"/>
    </source>
</evidence>
<reference evidence="4" key="1">
    <citation type="submission" date="2022-11" db="EMBL/GenBank/DDBJ databases">
        <title>Chromosomal genome sequence assembly and mating type (MAT) locus characterization of the leprose asexual lichenized fungus Lepraria neglecta (Nyl.) Erichsen.</title>
        <authorList>
            <person name="Allen J.L."/>
            <person name="Pfeffer B."/>
        </authorList>
    </citation>
    <scope>NUCLEOTIDE SEQUENCE</scope>
    <source>
        <strain evidence="4">Allen 5258</strain>
    </source>
</reference>
<feature type="binding site" evidence="1">
    <location>
        <position position="337"/>
    </location>
    <ligand>
        <name>2-oxoglutarate</name>
        <dbReference type="ChEBI" id="CHEBI:16810"/>
    </ligand>
</feature>
<sequence>MINPTTSSSIAAVVKTVPRRVVVSPLVLRTVKVVPKLVEHSAAPEAKACNGDAFARADRENEKAIGKQMPVKATARERTKFDFTAEKDMERPPQACQLGLDISAWRLTRLQDVSDDVEVFLNMFDSSIIVLATKVFPQSADMSKKRALDSFFTPMSHKKARSSPELPIKPESSQIDASTTDFSNHWTYPYPVPHLTPDIVGELNQVPASEGRAINDQPDLDLLYFQPYIPKSIERDLFDFLRQNLFFYRVQYIIKRYGTETQINTPRYTTVFGVDTSSTFTATGDLVDSQTTKPVPPERYKACASQPRSIPQCLDHLRQLTEIFTGATYNFCLVNYYANGADSISYHSDDERFLGSNPSIASFSLGSTRDFCMKHKPIPPKDGEPPPEQNLKPPLKLPLASGDMVLMRGRTQANWLHSIPKRKGKGSEGGRINITFRKGVEKYSTQNYYQYNVGEGAVWKWDKRKGEMREWVKSRNE</sequence>
<dbReference type="InterPro" id="IPR027450">
    <property type="entry name" value="AlkB-like"/>
</dbReference>
<dbReference type="AlphaFoldDB" id="A0AAE0DMQ8"/>
<evidence type="ECO:0000256" key="1">
    <source>
        <dbReference type="PIRSR" id="PIRSR632852-1"/>
    </source>
</evidence>
<dbReference type="GO" id="GO:0051747">
    <property type="term" value="F:cytosine C-5 DNA demethylase activity"/>
    <property type="evidence" value="ECO:0007669"/>
    <property type="project" value="TreeGrafter"/>
</dbReference>
<dbReference type="InterPro" id="IPR032852">
    <property type="entry name" value="ALKBH2"/>
</dbReference>
<accession>A0AAE0DMQ8</accession>
<dbReference type="Pfam" id="PF13532">
    <property type="entry name" value="2OG-FeII_Oxy_2"/>
    <property type="match status" value="1"/>
</dbReference>